<keyword evidence="4" id="KW-1185">Reference proteome</keyword>
<dbReference type="SUPFAM" id="SSF50998">
    <property type="entry name" value="Quinoprotein alcohol dehydrogenase-like"/>
    <property type="match status" value="1"/>
</dbReference>
<dbReference type="InterPro" id="IPR026453">
    <property type="entry name" value="PGF_pre_PGF"/>
</dbReference>
<accession>A0AA90Z9B4</accession>
<organism evidence="3 4">
    <name type="scientific">Methanococcoides alaskense</name>
    <dbReference type="NCBI Taxonomy" id="325778"/>
    <lineage>
        <taxon>Archaea</taxon>
        <taxon>Methanobacteriati</taxon>
        <taxon>Methanobacteriota</taxon>
        <taxon>Stenosarchaea group</taxon>
        <taxon>Methanomicrobia</taxon>
        <taxon>Methanosarcinales</taxon>
        <taxon>Methanosarcinaceae</taxon>
        <taxon>Methanococcoides</taxon>
    </lineage>
</organism>
<dbReference type="SMART" id="SM00736">
    <property type="entry name" value="CADG"/>
    <property type="match status" value="1"/>
</dbReference>
<sequence length="650" mass="71239">MRIYVMIFVILLTLMTTAASSATVEAVEDWNVTFDGGNDEIANSVQQTSDEGYILVGSTNDSVDNDMWLVKTDSTGSEVWNLTFNCNVSDDDITYSVQQTNDSGYIVAGTTETGTDRDMLLVKINSTGSEDWNVTFDGSYGDYARYVQQTDDDGYIIAGYTNNSVSWDMWLVKTNSTGSEVWNVTFDSDYNDYARSVQQTDDDGYIVAGYTNNSASWDMWLVKTNSTGSEVWNVTFDGGIYDNEANSVQQTLDDGYIVAGYTENTENRDMWLVKTNPNGSEVWNVNFDGGVGHDIAYSVQQTDDGYIVAGYTNNSVNRDMWLVKVKENHAPVLDTIGDKSVNENNPLTFTVSATDFDNDTLVYSGTNLPTGATLNNSTGAFSWTPSGSQSGDYSIDFTVSDGSLNDSEIISITVNNVRTGGSSSGGGSGSGSSGEAFENIAFKDVKTENIVDGLEISYVFDEEQNAIQYVNFSALRNYGRVSTTIEVLEKRSSMVDESAPGLVYSNLNIWVGRSGFATESNIAHPVIGFSVSKAWLTENGIDENSIALYRHSEGKWNALDIQKVGDDDDSYIYFEAKTPGFSPFAIAAEVDDEILTDNTTSEEEFSNSVNDTEPIEEELPVTESNSIPGISIFTSVFVLVFACLFRKRKN</sequence>
<comment type="caution">
    <text evidence="3">The sequence shown here is derived from an EMBL/GenBank/DDBJ whole genome shotgun (WGS) entry which is preliminary data.</text>
</comment>
<dbReference type="PANTHER" id="PTHR42754">
    <property type="entry name" value="ENDOGLUCANASE"/>
    <property type="match status" value="1"/>
</dbReference>
<dbReference type="EMBL" id="JAVDQI010000007">
    <property type="protein sequence ID" value="MDR6223369.1"/>
    <property type="molecule type" value="Genomic_DNA"/>
</dbReference>
<dbReference type="Pfam" id="PF05345">
    <property type="entry name" value="He_PIG"/>
    <property type="match status" value="1"/>
</dbReference>
<evidence type="ECO:0000313" key="3">
    <source>
        <dbReference type="EMBL" id="MDR6223369.1"/>
    </source>
</evidence>
<dbReference type="SUPFAM" id="SSF49313">
    <property type="entry name" value="Cadherin-like"/>
    <property type="match status" value="1"/>
</dbReference>
<evidence type="ECO:0000313" key="4">
    <source>
        <dbReference type="Proteomes" id="UP001185015"/>
    </source>
</evidence>
<evidence type="ECO:0000259" key="2">
    <source>
        <dbReference type="SMART" id="SM00736"/>
    </source>
</evidence>
<dbReference type="AlphaFoldDB" id="A0AA90Z9B4"/>
<proteinExistence type="predicted"/>
<dbReference type="GO" id="GO:0016020">
    <property type="term" value="C:membrane"/>
    <property type="evidence" value="ECO:0007669"/>
    <property type="project" value="InterPro"/>
</dbReference>
<dbReference type="InterPro" id="IPR015919">
    <property type="entry name" value="Cadherin-like_sf"/>
</dbReference>
<dbReference type="InterPro" id="IPR011047">
    <property type="entry name" value="Quinoprotein_ADH-like_sf"/>
</dbReference>
<dbReference type="InterPro" id="IPR006644">
    <property type="entry name" value="Cadg"/>
</dbReference>
<evidence type="ECO:0000256" key="1">
    <source>
        <dbReference type="SAM" id="Phobius"/>
    </source>
</evidence>
<protein>
    <submittedName>
        <fullName evidence="3">PGF-pre-PGF domain-containing protein</fullName>
    </submittedName>
</protein>
<name>A0AA90Z9B4_9EURY</name>
<dbReference type="Proteomes" id="UP001185015">
    <property type="component" value="Unassembled WGS sequence"/>
</dbReference>
<gene>
    <name evidence="3" type="ORF">J2750_001837</name>
</gene>
<dbReference type="Gene3D" id="2.60.40.10">
    <property type="entry name" value="Immunoglobulins"/>
    <property type="match status" value="1"/>
</dbReference>
<dbReference type="GO" id="GO:0005509">
    <property type="term" value="F:calcium ion binding"/>
    <property type="evidence" value="ECO:0007669"/>
    <property type="project" value="InterPro"/>
</dbReference>
<dbReference type="RefSeq" id="WP_309740623.1">
    <property type="nucleotide sequence ID" value="NZ_JAVDQI010000007.1"/>
</dbReference>
<feature type="transmembrane region" description="Helical" evidence="1">
    <location>
        <begin position="627"/>
        <end position="645"/>
    </location>
</feature>
<dbReference type="InterPro" id="IPR013783">
    <property type="entry name" value="Ig-like_fold"/>
</dbReference>
<dbReference type="PANTHER" id="PTHR42754:SF1">
    <property type="entry name" value="LIPOPROTEIN"/>
    <property type="match status" value="1"/>
</dbReference>
<keyword evidence="1" id="KW-0812">Transmembrane</keyword>
<dbReference type="NCBIfam" id="TIGR04213">
    <property type="entry name" value="PGF_pre_PGF"/>
    <property type="match status" value="1"/>
</dbReference>
<feature type="domain" description="Dystroglycan-type cadherin-like" evidence="2">
    <location>
        <begin position="331"/>
        <end position="421"/>
    </location>
</feature>
<keyword evidence="1" id="KW-0472">Membrane</keyword>
<reference evidence="3 4" key="1">
    <citation type="submission" date="2023-07" db="EMBL/GenBank/DDBJ databases">
        <title>Genomic Encyclopedia of Type Strains, Phase IV (KMG-IV): sequencing the most valuable type-strain genomes for metagenomic binning, comparative biology and taxonomic classification.</title>
        <authorList>
            <person name="Goeker M."/>
        </authorList>
    </citation>
    <scope>NUCLEOTIDE SEQUENCE [LARGE SCALE GENOMIC DNA]</scope>
    <source>
        <strain evidence="3 4">DSM 17273</strain>
    </source>
</reference>
<keyword evidence="1" id="KW-1133">Transmembrane helix</keyword>